<evidence type="ECO:0000313" key="3">
    <source>
        <dbReference type="Proteomes" id="UP001143304"/>
    </source>
</evidence>
<dbReference type="SUPFAM" id="SSF55804">
    <property type="entry name" value="Phoshotransferase/anion transport protein"/>
    <property type="match status" value="1"/>
</dbReference>
<sequence length="154" mass="16867">MSTISEILTQERTVCCVPSVSKKRLFENIAKIVCNDQRSMSYDDVLDRLIAREKLGSTAVGGGIAIPHSRVSRCTTPVGVLISLEEPIPFDAPDDMPVDLLFTLLVPEEAHQQHLDILAAIAQLFSVPSFCEKLRSAGSSRALYELICHQAKTA</sequence>
<proteinExistence type="predicted"/>
<dbReference type="RefSeq" id="WP_279249054.1">
    <property type="nucleotide sequence ID" value="NZ_SHNO01000001.1"/>
</dbReference>
<accession>A0ABT3T768</accession>
<dbReference type="Gene3D" id="3.40.930.10">
    <property type="entry name" value="Mannitol-specific EII, Chain A"/>
    <property type="match status" value="1"/>
</dbReference>
<comment type="caution">
    <text evidence="2">The sequence shown here is derived from an EMBL/GenBank/DDBJ whole genome shotgun (WGS) entry which is preliminary data.</text>
</comment>
<dbReference type="InterPro" id="IPR051541">
    <property type="entry name" value="PTS_SugarTrans_NitroReg"/>
</dbReference>
<dbReference type="PROSITE" id="PS51094">
    <property type="entry name" value="PTS_EIIA_TYPE_2"/>
    <property type="match status" value="1"/>
</dbReference>
<dbReference type="EMBL" id="SHNO01000001">
    <property type="protein sequence ID" value="MCX2977327.1"/>
    <property type="molecule type" value="Genomic_DNA"/>
</dbReference>
<dbReference type="InterPro" id="IPR002178">
    <property type="entry name" value="PTS_EIIA_type-2_dom"/>
</dbReference>
<protein>
    <submittedName>
        <fullName evidence="2">PTS fructose transporter subunit IIA</fullName>
    </submittedName>
</protein>
<evidence type="ECO:0000259" key="1">
    <source>
        <dbReference type="PROSITE" id="PS51094"/>
    </source>
</evidence>
<dbReference type="Pfam" id="PF00359">
    <property type="entry name" value="PTS_EIIA_2"/>
    <property type="match status" value="1"/>
</dbReference>
<feature type="domain" description="PTS EIIA type-2" evidence="1">
    <location>
        <begin position="6"/>
        <end position="150"/>
    </location>
</feature>
<dbReference type="CDD" id="cd00211">
    <property type="entry name" value="PTS_IIA_fru"/>
    <property type="match status" value="1"/>
</dbReference>
<name>A0ABT3T768_9GAMM</name>
<dbReference type="PANTHER" id="PTHR47738:SF1">
    <property type="entry name" value="NITROGEN REGULATORY PROTEIN"/>
    <property type="match status" value="1"/>
</dbReference>
<gene>
    <name evidence="2" type="ORF">EYC82_08165</name>
</gene>
<evidence type="ECO:0000313" key="2">
    <source>
        <dbReference type="EMBL" id="MCX2977327.1"/>
    </source>
</evidence>
<organism evidence="2 3">
    <name type="scientific">Candidatus Marimicrobium litorale</name>
    <dbReference type="NCBI Taxonomy" id="2518991"/>
    <lineage>
        <taxon>Bacteria</taxon>
        <taxon>Pseudomonadati</taxon>
        <taxon>Pseudomonadota</taxon>
        <taxon>Gammaproteobacteria</taxon>
        <taxon>Cellvibrionales</taxon>
        <taxon>Halieaceae</taxon>
        <taxon>Marimicrobium</taxon>
    </lineage>
</organism>
<reference evidence="2" key="1">
    <citation type="submission" date="2019-02" db="EMBL/GenBank/DDBJ databases">
        <authorList>
            <person name="Li S.-H."/>
        </authorList>
    </citation>
    <scope>NUCLEOTIDE SEQUENCE</scope>
    <source>
        <strain evidence="2">IMCC11814</strain>
    </source>
</reference>
<dbReference type="InterPro" id="IPR016152">
    <property type="entry name" value="PTrfase/Anion_transptr"/>
</dbReference>
<dbReference type="PANTHER" id="PTHR47738">
    <property type="entry name" value="PTS SYSTEM FRUCTOSE-LIKE EIIA COMPONENT-RELATED"/>
    <property type="match status" value="1"/>
</dbReference>
<keyword evidence="3" id="KW-1185">Reference proteome</keyword>
<dbReference type="Proteomes" id="UP001143304">
    <property type="component" value="Unassembled WGS sequence"/>
</dbReference>